<accession>A0A4U1EPB5</accession>
<keyword evidence="2" id="KW-0812">Transmembrane</keyword>
<evidence type="ECO:0000313" key="4">
    <source>
        <dbReference type="Proteomes" id="UP000308365"/>
    </source>
</evidence>
<comment type="caution">
    <text evidence="3">The sequence shown here is derived from an EMBL/GenBank/DDBJ whole genome shotgun (WGS) entry which is preliminary data.</text>
</comment>
<reference evidence="4" key="1">
    <citation type="journal article" date="2019" name="IScience">
        <title>Narwhal Genome Reveals Long-Term Low Genetic Diversity despite Current Large Abundance Size.</title>
        <authorList>
            <person name="Westbury M.V."/>
            <person name="Petersen B."/>
            <person name="Garde E."/>
            <person name="Heide-Jorgensen M.P."/>
            <person name="Lorenzen E.D."/>
        </authorList>
    </citation>
    <scope>NUCLEOTIDE SEQUENCE [LARGE SCALE GENOMIC DNA]</scope>
</reference>
<protein>
    <recommendedName>
        <fullName evidence="5">Crumbs cell polarity complex component 3</fullName>
    </recommendedName>
</protein>
<organism evidence="3 4">
    <name type="scientific">Monodon monoceros</name>
    <name type="common">Narwhal</name>
    <name type="synonym">Ceratodon monodon</name>
    <dbReference type="NCBI Taxonomy" id="40151"/>
    <lineage>
        <taxon>Eukaryota</taxon>
        <taxon>Metazoa</taxon>
        <taxon>Chordata</taxon>
        <taxon>Craniata</taxon>
        <taxon>Vertebrata</taxon>
        <taxon>Euteleostomi</taxon>
        <taxon>Mammalia</taxon>
        <taxon>Eutheria</taxon>
        <taxon>Laurasiatheria</taxon>
        <taxon>Artiodactyla</taxon>
        <taxon>Whippomorpha</taxon>
        <taxon>Cetacea</taxon>
        <taxon>Odontoceti</taxon>
        <taxon>Monodontidae</taxon>
        <taxon>Monodon</taxon>
    </lineage>
</organism>
<keyword evidence="2" id="KW-1133">Transmembrane helix</keyword>
<feature type="transmembrane region" description="Helical" evidence="2">
    <location>
        <begin position="90"/>
        <end position="114"/>
    </location>
</feature>
<dbReference type="EMBL" id="RWIC01001003">
    <property type="protein sequence ID" value="TKC38355.1"/>
    <property type="molecule type" value="Genomic_DNA"/>
</dbReference>
<gene>
    <name evidence="3" type="ORF">EI555_001597</name>
</gene>
<feature type="region of interest" description="Disordered" evidence="1">
    <location>
        <begin position="1"/>
        <end position="33"/>
    </location>
</feature>
<proteinExistence type="predicted"/>
<dbReference type="Proteomes" id="UP000308365">
    <property type="component" value="Unassembled WGS sequence"/>
</dbReference>
<feature type="compositionally biased region" description="Basic residues" evidence="1">
    <location>
        <begin position="1"/>
        <end position="14"/>
    </location>
</feature>
<sequence>VRGRRYPPTHRPRCGRSGARDKPRPRCHQPVTRPMASPGLGLLLALGLPLLLTRWGRVWGQTPDPTVSGNSTITPSGPSPGSNGALSQEATIAIIVVFSLLAALLLAVGLVLLVQKLREKRQTEGTYRPSSEEQFSHAAEAQAPQDYKETVRGCLPI</sequence>
<feature type="non-terminal residue" evidence="3">
    <location>
        <position position="1"/>
    </location>
</feature>
<evidence type="ECO:0000256" key="1">
    <source>
        <dbReference type="SAM" id="MobiDB-lite"/>
    </source>
</evidence>
<feature type="compositionally biased region" description="Low complexity" evidence="1">
    <location>
        <begin position="68"/>
        <end position="84"/>
    </location>
</feature>
<dbReference type="AlphaFoldDB" id="A0A4U1EPB5"/>
<feature type="region of interest" description="Disordered" evidence="1">
    <location>
        <begin position="63"/>
        <end position="84"/>
    </location>
</feature>
<evidence type="ECO:0000313" key="3">
    <source>
        <dbReference type="EMBL" id="TKC38355.1"/>
    </source>
</evidence>
<keyword evidence="2" id="KW-0472">Membrane</keyword>
<evidence type="ECO:0000256" key="2">
    <source>
        <dbReference type="SAM" id="Phobius"/>
    </source>
</evidence>
<feature type="region of interest" description="Disordered" evidence="1">
    <location>
        <begin position="122"/>
        <end position="149"/>
    </location>
</feature>
<name>A0A4U1EPB5_MONMO</name>
<evidence type="ECO:0008006" key="5">
    <source>
        <dbReference type="Google" id="ProtNLM"/>
    </source>
</evidence>